<proteinExistence type="predicted"/>
<organism evidence="2 3">
    <name type="scientific">Actinomadura soli</name>
    <dbReference type="NCBI Taxonomy" id="2508997"/>
    <lineage>
        <taxon>Bacteria</taxon>
        <taxon>Bacillati</taxon>
        <taxon>Actinomycetota</taxon>
        <taxon>Actinomycetes</taxon>
        <taxon>Streptosporangiales</taxon>
        <taxon>Thermomonosporaceae</taxon>
        <taxon>Actinomadura</taxon>
    </lineage>
</organism>
<evidence type="ECO:0000256" key="1">
    <source>
        <dbReference type="SAM" id="Phobius"/>
    </source>
</evidence>
<keyword evidence="2" id="KW-0482">Metalloprotease</keyword>
<accession>A0A5C4JMZ7</accession>
<keyword evidence="2" id="KW-0378">Hydrolase</keyword>
<dbReference type="EMBL" id="VCKW01000001">
    <property type="protein sequence ID" value="TMR07542.1"/>
    <property type="molecule type" value="Genomic_DNA"/>
</dbReference>
<evidence type="ECO:0000313" key="2">
    <source>
        <dbReference type="EMBL" id="TMR07542.1"/>
    </source>
</evidence>
<evidence type="ECO:0000313" key="3">
    <source>
        <dbReference type="Proteomes" id="UP000309174"/>
    </source>
</evidence>
<dbReference type="GO" id="GO:0006508">
    <property type="term" value="P:proteolysis"/>
    <property type="evidence" value="ECO:0007669"/>
    <property type="project" value="UniProtKB-KW"/>
</dbReference>
<dbReference type="Proteomes" id="UP000309174">
    <property type="component" value="Unassembled WGS sequence"/>
</dbReference>
<keyword evidence="3" id="KW-1185">Reference proteome</keyword>
<keyword evidence="1" id="KW-0472">Membrane</keyword>
<keyword evidence="1" id="KW-0812">Transmembrane</keyword>
<name>A0A5C4JMZ7_9ACTN</name>
<sequence>MTHVDPKAVLEGRVPGRPPLGMILGMTVSGVCVLIALGLTAALGGAGFWV</sequence>
<protein>
    <submittedName>
        <fullName evidence="2">PrsW family intramembrane metalloprotease</fullName>
    </submittedName>
</protein>
<dbReference type="AlphaFoldDB" id="A0A5C4JMZ7"/>
<gene>
    <name evidence="2" type="ORF">ETD83_00770</name>
</gene>
<dbReference type="GO" id="GO:0008237">
    <property type="term" value="F:metallopeptidase activity"/>
    <property type="evidence" value="ECO:0007669"/>
    <property type="project" value="UniProtKB-KW"/>
</dbReference>
<reference evidence="2 3" key="1">
    <citation type="submission" date="2019-05" db="EMBL/GenBank/DDBJ databases">
        <title>Draft genome sequence of Actinomadura sp. 14C53.</title>
        <authorList>
            <person name="Saricaoglu S."/>
            <person name="Isik K."/>
        </authorList>
    </citation>
    <scope>NUCLEOTIDE SEQUENCE [LARGE SCALE GENOMIC DNA]</scope>
    <source>
        <strain evidence="2 3">14C53</strain>
    </source>
</reference>
<keyword evidence="1" id="KW-1133">Transmembrane helix</keyword>
<feature type="transmembrane region" description="Helical" evidence="1">
    <location>
        <begin position="20"/>
        <end position="49"/>
    </location>
</feature>
<comment type="caution">
    <text evidence="2">The sequence shown here is derived from an EMBL/GenBank/DDBJ whole genome shotgun (WGS) entry which is preliminary data.</text>
</comment>
<keyword evidence="2" id="KW-0645">Protease</keyword>
<feature type="non-terminal residue" evidence="2">
    <location>
        <position position="50"/>
    </location>
</feature>